<feature type="compositionally biased region" description="Polar residues" evidence="1">
    <location>
        <begin position="73"/>
        <end position="83"/>
    </location>
</feature>
<evidence type="ECO:0000313" key="3">
    <source>
        <dbReference type="Proteomes" id="UP000694501"/>
    </source>
</evidence>
<comment type="caution">
    <text evidence="2">The sequence shown here is derived from an EMBL/GenBank/DDBJ whole genome shotgun (WGS) entry which is preliminary data.</text>
</comment>
<name>A0A949JEE4_9ACTN</name>
<feature type="compositionally biased region" description="Low complexity" evidence="1">
    <location>
        <begin position="45"/>
        <end position="61"/>
    </location>
</feature>
<gene>
    <name evidence="2" type="ORF">JGS22_012545</name>
</gene>
<dbReference type="EMBL" id="JAELVF020000001">
    <property type="protein sequence ID" value="MBU7598421.1"/>
    <property type="molecule type" value="Genomic_DNA"/>
</dbReference>
<accession>A0A949JEE4</accession>
<evidence type="ECO:0000256" key="1">
    <source>
        <dbReference type="SAM" id="MobiDB-lite"/>
    </source>
</evidence>
<dbReference type="AlphaFoldDB" id="A0A949JEE4"/>
<reference evidence="2" key="1">
    <citation type="submission" date="2021-06" db="EMBL/GenBank/DDBJ databases">
        <title>Sequencing of actinobacteria type strains.</title>
        <authorList>
            <person name="Nguyen G.-S."/>
            <person name="Wentzel A."/>
        </authorList>
    </citation>
    <scope>NUCLEOTIDE SEQUENCE</scope>
    <source>
        <strain evidence="2">P38-E01</strain>
    </source>
</reference>
<dbReference type="RefSeq" id="WP_211042424.1">
    <property type="nucleotide sequence ID" value="NZ_JAELVF020000001.1"/>
</dbReference>
<feature type="region of interest" description="Disordered" evidence="1">
    <location>
        <begin position="25"/>
        <end position="83"/>
    </location>
</feature>
<organism evidence="2 3">
    <name type="scientific">Streptomyces tardus</name>
    <dbReference type="NCBI Taxonomy" id="2780544"/>
    <lineage>
        <taxon>Bacteria</taxon>
        <taxon>Bacillati</taxon>
        <taxon>Actinomycetota</taxon>
        <taxon>Actinomycetes</taxon>
        <taxon>Kitasatosporales</taxon>
        <taxon>Streptomycetaceae</taxon>
        <taxon>Streptomyces</taxon>
    </lineage>
</organism>
<keyword evidence="3" id="KW-1185">Reference proteome</keyword>
<feature type="compositionally biased region" description="Gly residues" evidence="1">
    <location>
        <begin position="28"/>
        <end position="44"/>
    </location>
</feature>
<evidence type="ECO:0000313" key="2">
    <source>
        <dbReference type="EMBL" id="MBU7598421.1"/>
    </source>
</evidence>
<protein>
    <submittedName>
        <fullName evidence="2">Uncharacterized protein</fullName>
    </submittedName>
</protein>
<sequence length="156" mass="15489">MRRSQLKLAAVVGLVVLVLSGFTPAKRSGGGGDGGDGGGCGKDGGSSNSSSGTDGGSSSTSVGGGTGGGSRSRPTTNITECIGQSGNAATVRITAPSGFSRSYTLKVTFLNATGDVVTSGQQQVSLEGSETKSVKVPARDTTMLDQVTECRLDPVR</sequence>
<dbReference type="Proteomes" id="UP000694501">
    <property type="component" value="Unassembled WGS sequence"/>
</dbReference>
<proteinExistence type="predicted"/>